<reference evidence="1" key="2">
    <citation type="journal article" date="2015" name="Fish Shellfish Immunol.">
        <title>Early steps in the European eel (Anguilla anguilla)-Vibrio vulnificus interaction in the gills: Role of the RtxA13 toxin.</title>
        <authorList>
            <person name="Callol A."/>
            <person name="Pajuelo D."/>
            <person name="Ebbesson L."/>
            <person name="Teles M."/>
            <person name="MacKenzie S."/>
            <person name="Amaro C."/>
        </authorList>
    </citation>
    <scope>NUCLEOTIDE SEQUENCE</scope>
</reference>
<organism evidence="1">
    <name type="scientific">Anguilla anguilla</name>
    <name type="common">European freshwater eel</name>
    <name type="synonym">Muraena anguilla</name>
    <dbReference type="NCBI Taxonomy" id="7936"/>
    <lineage>
        <taxon>Eukaryota</taxon>
        <taxon>Metazoa</taxon>
        <taxon>Chordata</taxon>
        <taxon>Craniata</taxon>
        <taxon>Vertebrata</taxon>
        <taxon>Euteleostomi</taxon>
        <taxon>Actinopterygii</taxon>
        <taxon>Neopterygii</taxon>
        <taxon>Teleostei</taxon>
        <taxon>Anguilliformes</taxon>
        <taxon>Anguillidae</taxon>
        <taxon>Anguilla</taxon>
    </lineage>
</organism>
<dbReference type="AlphaFoldDB" id="A0A0E9VX90"/>
<accession>A0A0E9VX90</accession>
<proteinExistence type="predicted"/>
<reference evidence="1" key="1">
    <citation type="submission" date="2014-11" db="EMBL/GenBank/DDBJ databases">
        <authorList>
            <person name="Amaro Gonzalez C."/>
        </authorList>
    </citation>
    <scope>NUCLEOTIDE SEQUENCE</scope>
</reference>
<evidence type="ECO:0000313" key="1">
    <source>
        <dbReference type="EMBL" id="JAH82691.1"/>
    </source>
</evidence>
<sequence>MYRHFLLLAFVKPPGEHALEVGTGCR</sequence>
<dbReference type="EMBL" id="GBXM01025886">
    <property type="protein sequence ID" value="JAH82691.1"/>
    <property type="molecule type" value="Transcribed_RNA"/>
</dbReference>
<name>A0A0E9VX90_ANGAN</name>
<protein>
    <submittedName>
        <fullName evidence="1">Uncharacterized protein</fullName>
    </submittedName>
</protein>